<dbReference type="EMBL" id="BGPR01122720">
    <property type="protein sequence ID" value="GBN24978.1"/>
    <property type="molecule type" value="Genomic_DNA"/>
</dbReference>
<name>A0A4Y2MCY0_ARAVE</name>
<organism evidence="1 2">
    <name type="scientific">Araneus ventricosus</name>
    <name type="common">Orbweaver spider</name>
    <name type="synonym">Epeira ventricosa</name>
    <dbReference type="NCBI Taxonomy" id="182803"/>
    <lineage>
        <taxon>Eukaryota</taxon>
        <taxon>Metazoa</taxon>
        <taxon>Ecdysozoa</taxon>
        <taxon>Arthropoda</taxon>
        <taxon>Chelicerata</taxon>
        <taxon>Arachnida</taxon>
        <taxon>Araneae</taxon>
        <taxon>Araneomorphae</taxon>
        <taxon>Entelegynae</taxon>
        <taxon>Araneoidea</taxon>
        <taxon>Araneidae</taxon>
        <taxon>Araneus</taxon>
    </lineage>
</organism>
<accession>A0A4Y2MCY0</accession>
<dbReference type="OrthoDB" id="6432441at2759"/>
<dbReference type="Proteomes" id="UP000499080">
    <property type="component" value="Unassembled WGS sequence"/>
</dbReference>
<gene>
    <name evidence="1" type="ORF">AVEN_197133_1</name>
</gene>
<proteinExistence type="predicted"/>
<protein>
    <submittedName>
        <fullName evidence="1">Uncharacterized protein</fullName>
    </submittedName>
</protein>
<evidence type="ECO:0000313" key="2">
    <source>
        <dbReference type="Proteomes" id="UP000499080"/>
    </source>
</evidence>
<keyword evidence="2" id="KW-1185">Reference proteome</keyword>
<dbReference type="AlphaFoldDB" id="A0A4Y2MCY0"/>
<sequence length="84" mass="10112">MCFYSYSVFSPKCCQEHKNATTKKRHLETSEWIFEDDPIVLQDKNFDPWNRSMPSTQQKIKCMEEIDQKLEHDTRQALIEDIKE</sequence>
<comment type="caution">
    <text evidence="1">The sequence shown here is derived from an EMBL/GenBank/DDBJ whole genome shotgun (WGS) entry which is preliminary data.</text>
</comment>
<feature type="non-terminal residue" evidence="1">
    <location>
        <position position="84"/>
    </location>
</feature>
<reference evidence="1 2" key="1">
    <citation type="journal article" date="2019" name="Sci. Rep.">
        <title>Orb-weaving spider Araneus ventricosus genome elucidates the spidroin gene catalogue.</title>
        <authorList>
            <person name="Kono N."/>
            <person name="Nakamura H."/>
            <person name="Ohtoshi R."/>
            <person name="Moran D.A.P."/>
            <person name="Shinohara A."/>
            <person name="Yoshida Y."/>
            <person name="Fujiwara M."/>
            <person name="Mori M."/>
            <person name="Tomita M."/>
            <person name="Arakawa K."/>
        </authorList>
    </citation>
    <scope>NUCLEOTIDE SEQUENCE [LARGE SCALE GENOMIC DNA]</scope>
</reference>
<evidence type="ECO:0000313" key="1">
    <source>
        <dbReference type="EMBL" id="GBN24978.1"/>
    </source>
</evidence>